<dbReference type="SUPFAM" id="SSF50129">
    <property type="entry name" value="GroES-like"/>
    <property type="match status" value="1"/>
</dbReference>
<dbReference type="InterPro" id="IPR013154">
    <property type="entry name" value="ADH-like_N"/>
</dbReference>
<evidence type="ECO:0000256" key="2">
    <source>
        <dbReference type="ARBA" id="ARBA00008072"/>
    </source>
</evidence>
<dbReference type="Gene3D" id="3.40.50.720">
    <property type="entry name" value="NAD(P)-binding Rossmann-like Domain"/>
    <property type="match status" value="1"/>
</dbReference>
<dbReference type="PANTHER" id="PTHR42813">
    <property type="entry name" value="ZINC-TYPE ALCOHOL DEHYDROGENASE-LIKE"/>
    <property type="match status" value="1"/>
</dbReference>
<evidence type="ECO:0000256" key="1">
    <source>
        <dbReference type="ARBA" id="ARBA00001947"/>
    </source>
</evidence>
<dbReference type="EMBL" id="CP117826">
    <property type="protein sequence ID" value="XCC63043.1"/>
    <property type="molecule type" value="Genomic_DNA"/>
</dbReference>
<dbReference type="SUPFAM" id="SSF51735">
    <property type="entry name" value="NAD(P)-binding Rossmann-fold domains"/>
    <property type="match status" value="1"/>
</dbReference>
<dbReference type="GO" id="GO:0046872">
    <property type="term" value="F:metal ion binding"/>
    <property type="evidence" value="ECO:0007669"/>
    <property type="project" value="UniProtKB-KW"/>
</dbReference>
<dbReference type="InterPro" id="IPR011032">
    <property type="entry name" value="GroES-like_sf"/>
</dbReference>
<gene>
    <name evidence="7" type="ORF">PUP29_03775</name>
</gene>
<comment type="cofactor">
    <cofactor evidence="1">
        <name>Zn(2+)</name>
        <dbReference type="ChEBI" id="CHEBI:29105"/>
    </cofactor>
</comment>
<dbReference type="PANTHER" id="PTHR42813:SF4">
    <property type="entry name" value="NADP-DEPENDENT ISOPROPANOL DEHYDROGENASE"/>
    <property type="match status" value="1"/>
</dbReference>
<dbReference type="RefSeq" id="WP_079547150.1">
    <property type="nucleotide sequence ID" value="NZ_CP117826.1"/>
</dbReference>
<dbReference type="InterPro" id="IPR036291">
    <property type="entry name" value="NAD(P)-bd_dom_sf"/>
</dbReference>
<feature type="domain" description="Alcohol dehydrogenase-like N-terminal" evidence="6">
    <location>
        <begin position="37"/>
        <end position="130"/>
    </location>
</feature>
<dbReference type="Pfam" id="PF00107">
    <property type="entry name" value="ADH_zinc_N"/>
    <property type="match status" value="1"/>
</dbReference>
<organism evidence="7">
    <name type="scientific">Christensenella massiliensis</name>
    <dbReference type="NCBI Taxonomy" id="1805714"/>
    <lineage>
        <taxon>Bacteria</taxon>
        <taxon>Bacillati</taxon>
        <taxon>Bacillota</taxon>
        <taxon>Clostridia</taxon>
        <taxon>Christensenellales</taxon>
        <taxon>Christensenellaceae</taxon>
        <taxon>Christensenella</taxon>
    </lineage>
</organism>
<keyword evidence="4" id="KW-0862">Zinc</keyword>
<dbReference type="InterPro" id="IPR013149">
    <property type="entry name" value="ADH-like_C"/>
</dbReference>
<accession>A0AAU8AAA9</accession>
<evidence type="ECO:0000256" key="4">
    <source>
        <dbReference type="ARBA" id="ARBA00022833"/>
    </source>
</evidence>
<reference evidence="7" key="1">
    <citation type="submission" date="2023-02" db="EMBL/GenBank/DDBJ databases">
        <title>Gut commensal Christensenella minuta modulates host metabolism via a new class of secondary bile acids.</title>
        <authorList>
            <person name="Liu C."/>
        </authorList>
    </citation>
    <scope>NUCLEOTIDE SEQUENCE</scope>
    <source>
        <strain evidence="7">CA70</strain>
    </source>
</reference>
<dbReference type="Gene3D" id="3.90.180.10">
    <property type="entry name" value="Medium-chain alcohol dehydrogenases, catalytic domain"/>
    <property type="match status" value="1"/>
</dbReference>
<name>A0AAU8AAA9_9FIRM</name>
<keyword evidence="3" id="KW-0479">Metal-binding</keyword>
<dbReference type="AlphaFoldDB" id="A0AAU8AAA9"/>
<protein>
    <submittedName>
        <fullName evidence="7">Zinc-binding dehydrogenase</fullName>
    </submittedName>
</protein>
<feature type="domain" description="Alcohol dehydrogenase-like C-terminal" evidence="5">
    <location>
        <begin position="179"/>
        <end position="307"/>
    </location>
</feature>
<evidence type="ECO:0000256" key="3">
    <source>
        <dbReference type="ARBA" id="ARBA00022723"/>
    </source>
</evidence>
<evidence type="ECO:0000259" key="6">
    <source>
        <dbReference type="Pfam" id="PF08240"/>
    </source>
</evidence>
<evidence type="ECO:0000313" key="7">
    <source>
        <dbReference type="EMBL" id="XCC63043.1"/>
    </source>
</evidence>
<dbReference type="Pfam" id="PF08240">
    <property type="entry name" value="ADH_N"/>
    <property type="match status" value="1"/>
</dbReference>
<sequence>MKGTMKGYGVVVPFKEFGLIEAEVPVCGPLDAIAQPVVMATCSSDPHQVHAGLPAGLILGHEVVARIVETGSMVKDYKAGDVVAVGAVTPDWLKIEGQDNLHQHAGGQNYGMNWCVFENGTFAEYFRIRQVDQNAARIPNGLTYEHALMTGDMVTTGFHGVELAHVTWGDTVVVMGIGPVGLMAVAGAALRGAGKIIAIGNRPNTMRLAKEYGATDVLNYKDGPIDEQVQELLGGGQPDSCIATGGTNDTFARCLKMVKPNGYVTNLQAQTFDTEIPADYTLAWCAHKHLNGGLCPGGRRRLERLMAIMAAGRLDPTKMITHRFHGFEHVMDAYALMDAYPKNDEVIKPIIYFE</sequence>
<evidence type="ECO:0000259" key="5">
    <source>
        <dbReference type="Pfam" id="PF00107"/>
    </source>
</evidence>
<proteinExistence type="inferred from homology"/>
<comment type="similarity">
    <text evidence="2">Belongs to the zinc-containing alcohol dehydrogenase family.</text>
</comment>